<dbReference type="CDD" id="cd07717">
    <property type="entry name" value="RNaseZ_ZiPD-like_MBL-fold"/>
    <property type="match status" value="1"/>
</dbReference>
<evidence type="ECO:0000256" key="1">
    <source>
        <dbReference type="ARBA" id="ARBA00011738"/>
    </source>
</evidence>
<comment type="catalytic activity">
    <reaction evidence="10">
        <text>Endonucleolytic cleavage of RNA, removing extra 3' nucleotides from tRNA precursor, generating 3' termini of tRNAs. A 3'-hydroxy group is left at the tRNA terminus and a 5'-phosphoryl group is left at the trailer molecule.</text>
        <dbReference type="EC" id="3.1.26.11"/>
    </reaction>
</comment>
<feature type="binding site" evidence="10">
    <location>
        <position position="65"/>
    </location>
    <ligand>
        <name>Zn(2+)</name>
        <dbReference type="ChEBI" id="CHEBI:29105"/>
        <label>1</label>
        <note>catalytic</note>
    </ligand>
</feature>
<evidence type="ECO:0000256" key="9">
    <source>
        <dbReference type="ARBA" id="ARBA00057812"/>
    </source>
</evidence>
<dbReference type="AlphaFoldDB" id="A0A2K4FFA3"/>
<protein>
    <recommendedName>
        <fullName evidence="2 10">Ribonuclease Z</fullName>
        <shortName evidence="10">RNase Z</shortName>
        <ecNumber evidence="2 10">3.1.26.11</ecNumber>
    </recommendedName>
    <alternativeName>
        <fullName evidence="10">tRNA 3 endonuclease</fullName>
    </alternativeName>
    <alternativeName>
        <fullName evidence="10">tRNase Z</fullName>
    </alternativeName>
</protein>
<dbReference type="PANTHER" id="PTHR46018">
    <property type="entry name" value="ZINC PHOSPHODIESTERASE ELAC PROTEIN 1"/>
    <property type="match status" value="1"/>
</dbReference>
<accession>A0A2K4FFA3</accession>
<feature type="binding site" evidence="10">
    <location>
        <position position="269"/>
    </location>
    <ligand>
        <name>Zn(2+)</name>
        <dbReference type="ChEBI" id="CHEBI:29105"/>
        <label>2</label>
        <note>catalytic</note>
    </ligand>
</feature>
<keyword evidence="12" id="KW-1185">Reference proteome</keyword>
<evidence type="ECO:0000256" key="8">
    <source>
        <dbReference type="ARBA" id="ARBA00022833"/>
    </source>
</evidence>
<dbReference type="RefSeq" id="WP_103371314.1">
    <property type="nucleotide sequence ID" value="NZ_CBCRVO010000001.1"/>
</dbReference>
<dbReference type="GO" id="GO:0008270">
    <property type="term" value="F:zinc ion binding"/>
    <property type="evidence" value="ECO:0007669"/>
    <property type="project" value="UniProtKB-UniRule"/>
</dbReference>
<keyword evidence="5 10" id="KW-0479">Metal-binding</keyword>
<keyword evidence="3 10" id="KW-0819">tRNA processing</keyword>
<dbReference type="EMBL" id="PPPX01000001">
    <property type="protein sequence ID" value="POA10029.1"/>
    <property type="molecule type" value="Genomic_DNA"/>
</dbReference>
<evidence type="ECO:0000256" key="3">
    <source>
        <dbReference type="ARBA" id="ARBA00022694"/>
    </source>
</evidence>
<evidence type="ECO:0000256" key="4">
    <source>
        <dbReference type="ARBA" id="ARBA00022722"/>
    </source>
</evidence>
<comment type="similarity">
    <text evidence="10">Belongs to the RNase Z family.</text>
</comment>
<dbReference type="InterPro" id="IPR013471">
    <property type="entry name" value="RNase_Z/BN"/>
</dbReference>
<dbReference type="OrthoDB" id="9800940at2"/>
<dbReference type="HAMAP" id="MF_01818">
    <property type="entry name" value="RNase_Z_BN"/>
    <property type="match status" value="1"/>
</dbReference>
<feature type="binding site" evidence="10">
    <location>
        <position position="141"/>
    </location>
    <ligand>
        <name>Zn(2+)</name>
        <dbReference type="ChEBI" id="CHEBI:29105"/>
        <label>1</label>
        <note>catalytic</note>
    </ligand>
</feature>
<dbReference type="InterPro" id="IPR036866">
    <property type="entry name" value="RibonucZ/Hydroxyglut_hydro"/>
</dbReference>
<proteinExistence type="inferred from homology"/>
<comment type="cofactor">
    <cofactor evidence="10">
        <name>Zn(2+)</name>
        <dbReference type="ChEBI" id="CHEBI:29105"/>
    </cofactor>
    <text evidence="10">Binds 2 Zn(2+) ions.</text>
</comment>
<keyword evidence="7 10" id="KW-0378">Hydrolase</keyword>
<sequence>MEITFFGTSAGLPTKERNTQAMALNLEPYTNHIWLFDVGEGTQHQILHHSIKLGKVDHIFITHMHGDHIFGLPGLLTSRSFQGGEGKPLTIIGPKGIKSFVETALELSASKLNYPLTFIEIDNELSYQHHGFEVTAQILNHGIISFGYRIEAPSTPGTIDVEALKRIGLEPGPKYQQVKSEETFEHAGQLYDSNDFKGPEKRGPIVAIFGDTKPCANEITLAEHADVMVHEGTYLEGDRTLANNYHHSHVADVFQLMSNAQVHHGLITHISNRYNLDDVTELESQLHLQYTELNFNIVRDFDSYQF</sequence>
<feature type="binding site" evidence="10">
    <location>
        <position position="63"/>
    </location>
    <ligand>
        <name>Zn(2+)</name>
        <dbReference type="ChEBI" id="CHEBI:29105"/>
        <label>1</label>
        <note>catalytic</note>
    </ligand>
</feature>
<evidence type="ECO:0000256" key="6">
    <source>
        <dbReference type="ARBA" id="ARBA00022759"/>
    </source>
</evidence>
<dbReference type="GO" id="GO:0042802">
    <property type="term" value="F:identical protein binding"/>
    <property type="evidence" value="ECO:0007669"/>
    <property type="project" value="UniProtKB-ARBA"/>
</dbReference>
<feature type="binding site" evidence="10">
    <location>
        <position position="211"/>
    </location>
    <ligand>
        <name>Zn(2+)</name>
        <dbReference type="ChEBI" id="CHEBI:29105"/>
        <label>1</label>
        <note>catalytic</note>
    </ligand>
</feature>
<evidence type="ECO:0000313" key="11">
    <source>
        <dbReference type="EMBL" id="POA10029.1"/>
    </source>
</evidence>
<dbReference type="NCBIfam" id="TIGR02651">
    <property type="entry name" value="RNase_Z"/>
    <property type="match status" value="1"/>
</dbReference>
<comment type="function">
    <text evidence="9 10">Zinc phosphodiesterase, which displays some tRNA 3'-processing endonuclease activity. Probably involved in tRNA maturation, by removing a 3'-trailer from precursor tRNA.</text>
</comment>
<evidence type="ECO:0000313" key="12">
    <source>
        <dbReference type="Proteomes" id="UP000242712"/>
    </source>
</evidence>
<dbReference type="GeneID" id="98297621"/>
<dbReference type="Pfam" id="PF23023">
    <property type="entry name" value="Anti-Pycsar_Apyc1"/>
    <property type="match status" value="1"/>
</dbReference>
<dbReference type="Proteomes" id="UP000242712">
    <property type="component" value="Unassembled WGS sequence"/>
</dbReference>
<gene>
    <name evidence="10 11" type="primary">rnz</name>
    <name evidence="11" type="ORF">CD039_04590</name>
</gene>
<evidence type="ECO:0000256" key="2">
    <source>
        <dbReference type="ARBA" id="ARBA00012477"/>
    </source>
</evidence>
<dbReference type="SUPFAM" id="SSF56281">
    <property type="entry name" value="Metallo-hydrolase/oxidoreductase"/>
    <property type="match status" value="1"/>
</dbReference>
<dbReference type="EC" id="3.1.26.11" evidence="2 10"/>
<keyword evidence="6 10" id="KW-0255">Endonuclease</keyword>
<dbReference type="GO" id="GO:0042781">
    <property type="term" value="F:3'-tRNA processing endoribonuclease activity"/>
    <property type="evidence" value="ECO:0007669"/>
    <property type="project" value="UniProtKB-UniRule"/>
</dbReference>
<evidence type="ECO:0000256" key="5">
    <source>
        <dbReference type="ARBA" id="ARBA00022723"/>
    </source>
</evidence>
<feature type="active site" description="Proton acceptor" evidence="10">
    <location>
        <position position="67"/>
    </location>
</feature>
<evidence type="ECO:0000256" key="7">
    <source>
        <dbReference type="ARBA" id="ARBA00022801"/>
    </source>
</evidence>
<comment type="caution">
    <text evidence="11">The sequence shown here is derived from an EMBL/GenBank/DDBJ whole genome shotgun (WGS) entry which is preliminary data.</text>
</comment>
<feature type="binding site" evidence="10">
    <location>
        <position position="67"/>
    </location>
    <ligand>
        <name>Zn(2+)</name>
        <dbReference type="ChEBI" id="CHEBI:29105"/>
        <label>2</label>
        <note>catalytic</note>
    </ligand>
</feature>
<reference evidence="11 12" key="1">
    <citation type="submission" date="2017-08" db="EMBL/GenBank/DDBJ databases">
        <title>Draft genome sequences of 64 type strains of genus Staph aureus.</title>
        <authorList>
            <person name="Cole K."/>
            <person name="Golubchik T."/>
            <person name="Russell J."/>
            <person name="Foster D."/>
            <person name="Llewelyn M."/>
            <person name="Wilson D."/>
            <person name="Crook D."/>
            <person name="Paul J."/>
        </authorList>
    </citation>
    <scope>NUCLEOTIDE SEQUENCE [LARGE SCALE GENOMIC DNA]</scope>
    <source>
        <strain evidence="11 12">DSM 29875</strain>
    </source>
</reference>
<evidence type="ECO:0000256" key="10">
    <source>
        <dbReference type="HAMAP-Rule" id="MF_01818"/>
    </source>
</evidence>
<name>A0A2K4FFA3_9STAP</name>
<comment type="subunit">
    <text evidence="1 10">Homodimer.</text>
</comment>
<dbReference type="NCBIfam" id="NF000801">
    <property type="entry name" value="PRK00055.1-3"/>
    <property type="match status" value="1"/>
</dbReference>
<dbReference type="Gene3D" id="3.60.15.10">
    <property type="entry name" value="Ribonuclease Z/Hydroxyacylglutathione hydrolase-like"/>
    <property type="match status" value="1"/>
</dbReference>
<feature type="binding site" evidence="10">
    <location>
        <position position="211"/>
    </location>
    <ligand>
        <name>Zn(2+)</name>
        <dbReference type="ChEBI" id="CHEBI:29105"/>
        <label>2</label>
        <note>catalytic</note>
    </ligand>
</feature>
<dbReference type="FunFam" id="3.60.15.10:FF:000002">
    <property type="entry name" value="Ribonuclease Z"/>
    <property type="match status" value="1"/>
</dbReference>
<keyword evidence="8 10" id="KW-0862">Zinc</keyword>
<feature type="binding site" evidence="10">
    <location>
        <position position="68"/>
    </location>
    <ligand>
        <name>Zn(2+)</name>
        <dbReference type="ChEBI" id="CHEBI:29105"/>
        <label>2</label>
        <note>catalytic</note>
    </ligand>
</feature>
<dbReference type="PANTHER" id="PTHR46018:SF2">
    <property type="entry name" value="ZINC PHOSPHODIESTERASE ELAC PROTEIN 1"/>
    <property type="match status" value="1"/>
</dbReference>
<keyword evidence="4 10" id="KW-0540">Nuclease</keyword>
<organism evidence="11 12">
    <name type="scientific">Staphylococcus argensis</name>
    <dbReference type="NCBI Taxonomy" id="1607738"/>
    <lineage>
        <taxon>Bacteria</taxon>
        <taxon>Bacillati</taxon>
        <taxon>Bacillota</taxon>
        <taxon>Bacilli</taxon>
        <taxon>Bacillales</taxon>
        <taxon>Staphylococcaceae</taxon>
        <taxon>Staphylococcus</taxon>
    </lineage>
</organism>